<proteinExistence type="predicted"/>
<protein>
    <submittedName>
        <fullName evidence="1">Uncharacterized protein</fullName>
    </submittedName>
</protein>
<gene>
    <name evidence="1" type="ORF">LCGC14_1405150</name>
</gene>
<evidence type="ECO:0000313" key="1">
    <source>
        <dbReference type="EMBL" id="KKM73959.1"/>
    </source>
</evidence>
<dbReference type="EMBL" id="LAZR01009217">
    <property type="protein sequence ID" value="KKM73959.1"/>
    <property type="molecule type" value="Genomic_DNA"/>
</dbReference>
<accession>A0A0F9JVV8</accession>
<organism evidence="1">
    <name type="scientific">marine sediment metagenome</name>
    <dbReference type="NCBI Taxonomy" id="412755"/>
    <lineage>
        <taxon>unclassified sequences</taxon>
        <taxon>metagenomes</taxon>
        <taxon>ecological metagenomes</taxon>
    </lineage>
</organism>
<comment type="caution">
    <text evidence="1">The sequence shown here is derived from an EMBL/GenBank/DDBJ whole genome shotgun (WGS) entry which is preliminary data.</text>
</comment>
<name>A0A0F9JVV8_9ZZZZ</name>
<dbReference type="AlphaFoldDB" id="A0A0F9JVV8"/>
<reference evidence="1" key="1">
    <citation type="journal article" date="2015" name="Nature">
        <title>Complex archaea that bridge the gap between prokaryotes and eukaryotes.</title>
        <authorList>
            <person name="Spang A."/>
            <person name="Saw J.H."/>
            <person name="Jorgensen S.L."/>
            <person name="Zaremba-Niedzwiedzka K."/>
            <person name="Martijn J."/>
            <person name="Lind A.E."/>
            <person name="van Eijk R."/>
            <person name="Schleper C."/>
            <person name="Guy L."/>
            <person name="Ettema T.J."/>
        </authorList>
    </citation>
    <scope>NUCLEOTIDE SEQUENCE</scope>
</reference>
<sequence>MGEHTECDDYPYMSFSRDGKREHREGIAYYALPMAEVRRCATGMLLGFWDEGHLDAAIWIDDDLFTPSDEEIVAFEERLEAFRKGKPVPKPAPAPEPDDLVSAHVEADEPERAVIQKLVVPRRRKHGGKVLTKKGAMLFFNTLRTRYPASSYRGTVEGIIAK</sequence>